<comment type="subcellular location">
    <subcellularLocation>
        <location evidence="1 4">Cell outer membrane</location>
    </subcellularLocation>
</comment>
<keyword evidence="3" id="KW-0998">Cell outer membrane</keyword>
<name>A0A1Y3R059_9BACT</name>
<evidence type="ECO:0000256" key="1">
    <source>
        <dbReference type="ARBA" id="ARBA00004442"/>
    </source>
</evidence>
<feature type="region of interest" description="Disordered" evidence="5">
    <location>
        <begin position="105"/>
        <end position="129"/>
    </location>
</feature>
<reference evidence="10" key="1">
    <citation type="submission" date="2017-04" db="EMBL/GenBank/DDBJ databases">
        <title>Function of individual gut microbiota members based on whole genome sequencing of pure cultures obtained from chicken caecum.</title>
        <authorList>
            <person name="Medvecky M."/>
            <person name="Cejkova D."/>
            <person name="Polansky O."/>
            <person name="Karasova D."/>
            <person name="Kubasova T."/>
            <person name="Cizek A."/>
            <person name="Rychlik I."/>
        </authorList>
    </citation>
    <scope>NUCLEOTIDE SEQUENCE [LARGE SCALE GENOMIC DNA]</scope>
    <source>
        <strain evidence="10">An90</strain>
    </source>
</reference>
<dbReference type="RefSeq" id="WP_074857397.1">
    <property type="nucleotide sequence ID" value="NZ_DAWEOI010000001.1"/>
</dbReference>
<dbReference type="Gene3D" id="3.55.50.30">
    <property type="match status" value="1"/>
</dbReference>
<evidence type="ECO:0000313" key="9">
    <source>
        <dbReference type="EMBL" id="OUN03948.1"/>
    </source>
</evidence>
<feature type="signal peptide" evidence="6">
    <location>
        <begin position="1"/>
        <end position="29"/>
    </location>
</feature>
<keyword evidence="2 4" id="KW-0472">Membrane</keyword>
<dbReference type="Gene3D" id="2.170.130.10">
    <property type="entry name" value="TonB-dependent receptor, plug domain"/>
    <property type="match status" value="1"/>
</dbReference>
<dbReference type="Gene3D" id="2.60.40.1120">
    <property type="entry name" value="Carboxypeptidase-like, regulatory domain"/>
    <property type="match status" value="1"/>
</dbReference>
<evidence type="ECO:0000259" key="8">
    <source>
        <dbReference type="Pfam" id="PF07715"/>
    </source>
</evidence>
<organism evidence="9 10">
    <name type="scientific">Alistipes onderdonkii</name>
    <dbReference type="NCBI Taxonomy" id="328813"/>
    <lineage>
        <taxon>Bacteria</taxon>
        <taxon>Pseudomonadati</taxon>
        <taxon>Bacteroidota</taxon>
        <taxon>Bacteroidia</taxon>
        <taxon>Bacteroidales</taxon>
        <taxon>Rikenellaceae</taxon>
        <taxon>Alistipes</taxon>
    </lineage>
</organism>
<evidence type="ECO:0000256" key="4">
    <source>
        <dbReference type="RuleBase" id="RU003357"/>
    </source>
</evidence>
<keyword evidence="9" id="KW-0675">Receptor</keyword>
<dbReference type="SUPFAM" id="SSF49464">
    <property type="entry name" value="Carboxypeptidase regulatory domain-like"/>
    <property type="match status" value="1"/>
</dbReference>
<dbReference type="InterPro" id="IPR000531">
    <property type="entry name" value="Beta-barrel_TonB"/>
</dbReference>
<dbReference type="EMBL" id="NFHB01000003">
    <property type="protein sequence ID" value="OUN03948.1"/>
    <property type="molecule type" value="Genomic_DNA"/>
</dbReference>
<sequence length="1075" mass="120201">MEKLNIWIRRCCIGFMTGILLLCAADVVAADQQSGFPKEPLMERLQGIERLKKVFISFEGEMVKNLTVQPLAVEGKSADELIAQSLRSTTLSYVKVNDNRYAIVRKKADEQPAPAPQQTTPRGKGTLSGTVVDKDGFPVPGATVIVAGTTTGTSTDVKGHYSLELAARTVSVDISCISYQKMSISDIRITAGKTTPLDVVLQDANEQLEEVVVTATYNKASANGLYAKQKARTVMSDGISADLIKKTSDNNVAQVLGRVSGVTIDNGKYVNIRGMGERYNNVQLNGATLPSTEPNKRNFAFDVLPSGLIDNVTIAKTFTPDLPGEFTGGLVEVNTLAIPTEQIIQLSVGTGMNTNSTGKDFYSNKRFGGDYLFGNINDRKWYTGRSDEQGVADRKRAGQMNTYGFQRFKAAPTQNYALTVGLPFDLGRGHKLGVVASLTYRNEQNIEDYKEMRSYQNDSLNGPGKRYKFVTQTGAVANVGWQSPKHKITWRNMFNNRFSHTNLERYIWRYTTGFDTYEQYSTPLQSRLWQTQLDGEHKLFGERLIASWNASYNQVTRINPDDRYAQATVMGDKSQGVENAYLNWMSSVTSSLFEVEMGHLMYSNLTEKKKTAGFDLEYPFTVGGNKQTVKAGYLGTFRNADFQQKYLHAMFPLKPSNASPEEMQEYERQWAAYQELSNSHPNLQELYDPRNFGSGAIYYASSGVQGSEGAEYYEGSQHIHAAYLMGEFSFLRRFHLTAGFRMEDATTDVRTKVKQKADSLVTVKKTDWLPAATLVYNITDNFNARFAYSRTIARPDFRELTPCMYYNVDDRITVIGTSQIKQSFTDNYDLRLEWYPAPGEVVSVSAFYKKFNLPVENVTYKTSDGNYKLYPFNLDESTVKGIELNVRKSLGFLAPGSFLKDIYLSGNATLLKGDVKYDMGQLLTSVFGGEKDKNGTGDRNRPLQGLAPYTVNAGLAYQGSIFGAAVNYGRNGRKLLFAGLYEKYDQYEASRDVLDLQISARLLKSRMEIKFNASDLLNQDIIVYQNCSPSKTDRDPANDKAYVDLTSDMNYNSGDWVLSRIKKGVNLSLSVSYKF</sequence>
<dbReference type="GO" id="GO:0009279">
    <property type="term" value="C:cell outer membrane"/>
    <property type="evidence" value="ECO:0007669"/>
    <property type="project" value="UniProtKB-SubCell"/>
</dbReference>
<feature type="chain" id="PRO_5010993356" evidence="6">
    <location>
        <begin position="30"/>
        <end position="1075"/>
    </location>
</feature>
<keyword evidence="4" id="KW-0798">TonB box</keyword>
<dbReference type="Proteomes" id="UP000195772">
    <property type="component" value="Unassembled WGS sequence"/>
</dbReference>
<evidence type="ECO:0000256" key="6">
    <source>
        <dbReference type="SAM" id="SignalP"/>
    </source>
</evidence>
<comment type="similarity">
    <text evidence="4">Belongs to the TonB-dependent receptor family.</text>
</comment>
<gene>
    <name evidence="9" type="ORF">B5G41_05665</name>
</gene>
<feature type="domain" description="TonB-dependent receptor plug" evidence="8">
    <location>
        <begin position="237"/>
        <end position="317"/>
    </location>
</feature>
<feature type="domain" description="TonB-dependent receptor-like beta-barrel" evidence="7">
    <location>
        <begin position="611"/>
        <end position="974"/>
    </location>
</feature>
<evidence type="ECO:0000256" key="3">
    <source>
        <dbReference type="ARBA" id="ARBA00023237"/>
    </source>
</evidence>
<evidence type="ECO:0000259" key="7">
    <source>
        <dbReference type="Pfam" id="PF00593"/>
    </source>
</evidence>
<accession>A0A1Y3R059</accession>
<dbReference type="OrthoDB" id="9768470at2"/>
<comment type="caution">
    <text evidence="9">The sequence shown here is derived from an EMBL/GenBank/DDBJ whole genome shotgun (WGS) entry which is preliminary data.</text>
</comment>
<dbReference type="SUPFAM" id="SSF56935">
    <property type="entry name" value="Porins"/>
    <property type="match status" value="1"/>
</dbReference>
<dbReference type="Pfam" id="PF00593">
    <property type="entry name" value="TonB_dep_Rec_b-barrel"/>
    <property type="match status" value="1"/>
</dbReference>
<evidence type="ECO:0000256" key="5">
    <source>
        <dbReference type="SAM" id="MobiDB-lite"/>
    </source>
</evidence>
<dbReference type="AlphaFoldDB" id="A0A1Y3R059"/>
<evidence type="ECO:0000256" key="2">
    <source>
        <dbReference type="ARBA" id="ARBA00023136"/>
    </source>
</evidence>
<dbReference type="PANTHER" id="PTHR40980">
    <property type="entry name" value="PLUG DOMAIN-CONTAINING PROTEIN"/>
    <property type="match status" value="1"/>
</dbReference>
<evidence type="ECO:0000313" key="10">
    <source>
        <dbReference type="Proteomes" id="UP000195772"/>
    </source>
</evidence>
<dbReference type="Pfam" id="PF13715">
    <property type="entry name" value="CarbopepD_reg_2"/>
    <property type="match status" value="1"/>
</dbReference>
<dbReference type="Pfam" id="PF07715">
    <property type="entry name" value="Plug"/>
    <property type="match status" value="1"/>
</dbReference>
<dbReference type="PANTHER" id="PTHR40980:SF5">
    <property type="entry name" value="TONB-DEPENDENT RECEPTOR"/>
    <property type="match status" value="1"/>
</dbReference>
<dbReference type="InterPro" id="IPR008969">
    <property type="entry name" value="CarboxyPept-like_regulatory"/>
</dbReference>
<dbReference type="InterPro" id="IPR037066">
    <property type="entry name" value="Plug_dom_sf"/>
</dbReference>
<dbReference type="InterPro" id="IPR036942">
    <property type="entry name" value="Beta-barrel_TonB_sf"/>
</dbReference>
<dbReference type="Gene3D" id="2.40.170.20">
    <property type="entry name" value="TonB-dependent receptor, beta-barrel domain"/>
    <property type="match status" value="1"/>
</dbReference>
<keyword evidence="6" id="KW-0732">Signal</keyword>
<proteinExistence type="inferred from homology"/>
<dbReference type="InterPro" id="IPR012910">
    <property type="entry name" value="Plug_dom"/>
</dbReference>
<protein>
    <submittedName>
        <fullName evidence="9">TonB-dependent receptor</fullName>
    </submittedName>
</protein>